<dbReference type="EMBL" id="DS550745">
    <property type="protein sequence ID" value="EDR22374.1"/>
    <property type="molecule type" value="Genomic_DNA"/>
</dbReference>
<dbReference type="Proteomes" id="UP000008076">
    <property type="component" value="Unassembled WGS sequence"/>
</dbReference>
<accession>B0ESX4</accession>
<gene>
    <name evidence="1" type="ORF">EDI_242500</name>
</gene>
<evidence type="ECO:0000313" key="1">
    <source>
        <dbReference type="EMBL" id="EDR22374.1"/>
    </source>
</evidence>
<dbReference type="KEGG" id="edi:EDI_242500"/>
<keyword evidence="2" id="KW-1185">Reference proteome</keyword>
<dbReference type="GeneID" id="5886369"/>
<protein>
    <submittedName>
        <fullName evidence="1">Uncharacterized protein</fullName>
    </submittedName>
</protein>
<feature type="non-terminal residue" evidence="1">
    <location>
        <position position="307"/>
    </location>
</feature>
<evidence type="ECO:0000313" key="2">
    <source>
        <dbReference type="Proteomes" id="UP000008076"/>
    </source>
</evidence>
<dbReference type="VEuPathDB" id="AmoebaDB:EDI_242500"/>
<dbReference type="AlphaFoldDB" id="B0ESX4"/>
<dbReference type="RefSeq" id="XP_001741178.1">
    <property type="nucleotide sequence ID" value="XM_001741126.1"/>
</dbReference>
<sequence>MPSVTVSIEDIINEENRKKVYKILDDLYVNSILFTPPNQQTTRNSTNSLQNKIPQLPEYIKYICVQARMPNLIIDDKQLEYLEVGVCNSIIELKSINNLKQLKLHGVNKLKINQMNEEQEITTTNNRKYWKDIQENISTFPNLEELQLVSCSNLNISLMSNKLKSVEVINCRECQINIKSDCIERLKLEGNKQTQFKLSTNKSNDICIKEGDTFTLEIESNNEQNIEIIEGKQINVKSKCPINKLIIVESYEVNITGNEKCNTMKVVESTINEIDIKPKRIIFKLIEEYIKVSLKEAEEIYIVSRKN</sequence>
<organism evidence="2">
    <name type="scientific">Entamoeba dispar (strain ATCC PRA-260 / SAW760)</name>
    <dbReference type="NCBI Taxonomy" id="370354"/>
    <lineage>
        <taxon>Eukaryota</taxon>
        <taxon>Amoebozoa</taxon>
        <taxon>Evosea</taxon>
        <taxon>Archamoebae</taxon>
        <taxon>Mastigamoebida</taxon>
        <taxon>Entamoebidae</taxon>
        <taxon>Entamoeba</taxon>
    </lineage>
</organism>
<name>B0ESX4_ENTDS</name>
<proteinExistence type="predicted"/>
<dbReference type="OrthoDB" id="32035at2759"/>
<reference evidence="2" key="1">
    <citation type="submission" date="2007-12" db="EMBL/GenBank/DDBJ databases">
        <title>Annotation of Entamoeba dispar SAW760.</title>
        <authorList>
            <person name="Lorenzi H."/>
            <person name="Inman J."/>
            <person name="Schobel S."/>
            <person name="Amedeo P."/>
            <person name="Caler E."/>
        </authorList>
    </citation>
    <scope>NUCLEOTIDE SEQUENCE [LARGE SCALE GENOMIC DNA]</scope>
    <source>
        <strain evidence="2">ATCC PRA-260 / SAW760</strain>
    </source>
</reference>